<dbReference type="KEGG" id="caa:Caka_0584"/>
<dbReference type="Proteomes" id="UP000000925">
    <property type="component" value="Chromosome"/>
</dbReference>
<evidence type="ECO:0000313" key="1">
    <source>
        <dbReference type="EMBL" id="ADE53609.1"/>
    </source>
</evidence>
<gene>
    <name evidence="1" type="ordered locus">Caka_0584</name>
</gene>
<dbReference type="EMBL" id="CP001998">
    <property type="protein sequence ID" value="ADE53609.1"/>
    <property type="molecule type" value="Genomic_DNA"/>
</dbReference>
<name>D5ENV0_CORAD</name>
<protein>
    <submittedName>
        <fullName evidence="1">Uncharacterized protein</fullName>
    </submittedName>
</protein>
<dbReference type="STRING" id="583355.Caka_0584"/>
<evidence type="ECO:0000313" key="2">
    <source>
        <dbReference type="Proteomes" id="UP000000925"/>
    </source>
</evidence>
<proteinExistence type="predicted"/>
<reference evidence="1 2" key="1">
    <citation type="journal article" date="2010" name="Stand. Genomic Sci.">
        <title>Complete genome sequence of Coraliomargarita akajimensis type strain (04OKA010-24).</title>
        <authorList>
            <person name="Mavromatis K."/>
            <person name="Abt B."/>
            <person name="Brambilla E."/>
            <person name="Lapidus A."/>
            <person name="Copeland A."/>
            <person name="Deshpande S."/>
            <person name="Nolan M."/>
            <person name="Lucas S."/>
            <person name="Tice H."/>
            <person name="Cheng J.F."/>
            <person name="Han C."/>
            <person name="Detter J.C."/>
            <person name="Woyke T."/>
            <person name="Goodwin L."/>
            <person name="Pitluck S."/>
            <person name="Held B."/>
            <person name="Brettin T."/>
            <person name="Tapia R."/>
            <person name="Ivanova N."/>
            <person name="Mikhailova N."/>
            <person name="Pati A."/>
            <person name="Liolios K."/>
            <person name="Chen A."/>
            <person name="Palaniappan K."/>
            <person name="Land M."/>
            <person name="Hauser L."/>
            <person name="Chang Y.J."/>
            <person name="Jeffries C.D."/>
            <person name="Rohde M."/>
            <person name="Goker M."/>
            <person name="Bristow J."/>
            <person name="Eisen J.A."/>
            <person name="Markowitz V."/>
            <person name="Hugenholtz P."/>
            <person name="Klenk H.P."/>
            <person name="Kyrpides N.C."/>
        </authorList>
    </citation>
    <scope>NUCLEOTIDE SEQUENCE [LARGE SCALE GENOMIC DNA]</scope>
    <source>
        <strain evidence="2">DSM 45221 / IAM 15411 / JCM 23193 / KCTC 12865</strain>
    </source>
</reference>
<dbReference type="HOGENOM" id="CLU_2463782_0_0_0"/>
<keyword evidence="2" id="KW-1185">Reference proteome</keyword>
<dbReference type="AlphaFoldDB" id="D5ENV0"/>
<organism evidence="1 2">
    <name type="scientific">Coraliomargarita akajimensis (strain DSM 45221 / IAM 15411 / JCM 23193 / KCTC 12865 / 04OKA010-24)</name>
    <dbReference type="NCBI Taxonomy" id="583355"/>
    <lineage>
        <taxon>Bacteria</taxon>
        <taxon>Pseudomonadati</taxon>
        <taxon>Verrucomicrobiota</taxon>
        <taxon>Opitutia</taxon>
        <taxon>Puniceicoccales</taxon>
        <taxon>Coraliomargaritaceae</taxon>
        <taxon>Coraliomargarita</taxon>
    </lineage>
</organism>
<accession>D5ENV0</accession>
<sequence length="88" mass="10271">MNDQIVFLFICFYNVKVGRAAGVDPCRLVLATLYQFNRAEQLLSAVGFFLHLERFLLVLLDYVSFSFLCVIRTIFKIHSPERRALARR</sequence>